<sequence>MSQNIRDVIVTCPPMLLQFDRFVELAAEKGIRLHRAETTQILSEEELMALLPDYDGWIIGDDPATRQVFEAGLSGRLRAAVKWGIGVDNVDFAACKDLGIPITNTPQMFGSEVADVGTAYVIALARQLMLIDRGVRAGQWPKPAGISLPGRKAGVIGLGDIGRNVVTRLQALGLNVTAYDPGVEGDAGIAGLSRAAWPERVEEMDFLVFTCALNAHNTHMLNADVLARCMDGVRIVNVARGPLIDEAALIAALQSGKVHSAALDVFEVEPLPMNSPLRDMERCIFGSHNGSNSVDAVIRASHTALDHMAGFFDAMTPA</sequence>
<dbReference type="PANTHER" id="PTHR10996:SF283">
    <property type="entry name" value="GLYOXYLATE_HYDROXYPYRUVATE REDUCTASE B"/>
    <property type="match status" value="1"/>
</dbReference>
<organism evidence="5 6">
    <name type="scientific">Flavimaricola marinus</name>
    <dbReference type="NCBI Taxonomy" id="1819565"/>
    <lineage>
        <taxon>Bacteria</taxon>
        <taxon>Pseudomonadati</taxon>
        <taxon>Pseudomonadota</taxon>
        <taxon>Alphaproteobacteria</taxon>
        <taxon>Rhodobacterales</taxon>
        <taxon>Paracoccaceae</taxon>
        <taxon>Flavimaricola</taxon>
    </lineage>
</organism>
<dbReference type="EC" id="1.1.1.79" evidence="5"/>
<comment type="similarity">
    <text evidence="2">Belongs to the D-isomer specific 2-hydroxyacid dehydrogenase family.</text>
</comment>
<evidence type="ECO:0000256" key="2">
    <source>
        <dbReference type="RuleBase" id="RU003719"/>
    </source>
</evidence>
<dbReference type="Pfam" id="PF02826">
    <property type="entry name" value="2-Hacid_dh_C"/>
    <property type="match status" value="1"/>
</dbReference>
<dbReference type="PANTHER" id="PTHR10996">
    <property type="entry name" value="2-HYDROXYACID DEHYDROGENASE-RELATED"/>
    <property type="match status" value="1"/>
</dbReference>
<gene>
    <name evidence="5" type="primary">tkrA_1</name>
    <name evidence="5" type="ORF">LOM8899_03387</name>
</gene>
<evidence type="ECO:0000313" key="5">
    <source>
        <dbReference type="EMBL" id="SMY09222.1"/>
    </source>
</evidence>
<feature type="domain" description="D-isomer specific 2-hydroxyacid dehydrogenase NAD-binding" evidence="4">
    <location>
        <begin position="119"/>
        <end position="290"/>
    </location>
</feature>
<reference evidence="5 6" key="1">
    <citation type="submission" date="2017-05" db="EMBL/GenBank/DDBJ databases">
        <authorList>
            <person name="Song R."/>
            <person name="Chenine A.L."/>
            <person name="Ruprecht R.M."/>
        </authorList>
    </citation>
    <scope>NUCLEOTIDE SEQUENCE [LARGE SCALE GENOMIC DNA]</scope>
    <source>
        <strain evidence="5 6">CECT 8899</strain>
    </source>
</reference>
<dbReference type="AlphaFoldDB" id="A0A238LHY6"/>
<evidence type="ECO:0000259" key="3">
    <source>
        <dbReference type="Pfam" id="PF00389"/>
    </source>
</evidence>
<dbReference type="InterPro" id="IPR050223">
    <property type="entry name" value="D-isomer_2-hydroxyacid_DH"/>
</dbReference>
<dbReference type="GO" id="GO:0005829">
    <property type="term" value="C:cytosol"/>
    <property type="evidence" value="ECO:0007669"/>
    <property type="project" value="TreeGrafter"/>
</dbReference>
<dbReference type="Gene3D" id="3.40.50.720">
    <property type="entry name" value="NAD(P)-binding Rossmann-like Domain"/>
    <property type="match status" value="2"/>
</dbReference>
<dbReference type="GO" id="GO:0051287">
    <property type="term" value="F:NAD binding"/>
    <property type="evidence" value="ECO:0007669"/>
    <property type="project" value="InterPro"/>
</dbReference>
<dbReference type="Proteomes" id="UP000201613">
    <property type="component" value="Unassembled WGS sequence"/>
</dbReference>
<dbReference type="SUPFAM" id="SSF51735">
    <property type="entry name" value="NAD(P)-binding Rossmann-fold domains"/>
    <property type="match status" value="1"/>
</dbReference>
<dbReference type="GO" id="GO:0016618">
    <property type="term" value="F:hydroxypyruvate reductase [NAD(P)H] activity"/>
    <property type="evidence" value="ECO:0007669"/>
    <property type="project" value="TreeGrafter"/>
</dbReference>
<dbReference type="RefSeq" id="WP_211096218.1">
    <property type="nucleotide sequence ID" value="NZ_FXZK01000008.1"/>
</dbReference>
<dbReference type="GO" id="GO:0030267">
    <property type="term" value="F:glyoxylate reductase (NADPH) activity"/>
    <property type="evidence" value="ECO:0007669"/>
    <property type="project" value="UniProtKB-EC"/>
</dbReference>
<evidence type="ECO:0000259" key="4">
    <source>
        <dbReference type="Pfam" id="PF02826"/>
    </source>
</evidence>
<dbReference type="Pfam" id="PF00389">
    <property type="entry name" value="2-Hacid_dh"/>
    <property type="match status" value="1"/>
</dbReference>
<dbReference type="CDD" id="cd12172">
    <property type="entry name" value="PGDH_like_2"/>
    <property type="match status" value="1"/>
</dbReference>
<protein>
    <submittedName>
        <fullName evidence="5">Glyoxylate/hydroxypyruvate reductase B</fullName>
        <ecNumber evidence="5">1.1.1.79</ecNumber>
    </submittedName>
</protein>
<name>A0A238LHY6_9RHOB</name>
<dbReference type="InterPro" id="IPR006139">
    <property type="entry name" value="D-isomer_2_OHA_DH_cat_dom"/>
</dbReference>
<proteinExistence type="inferred from homology"/>
<dbReference type="EMBL" id="FXZK01000008">
    <property type="protein sequence ID" value="SMY09222.1"/>
    <property type="molecule type" value="Genomic_DNA"/>
</dbReference>
<evidence type="ECO:0000256" key="1">
    <source>
        <dbReference type="ARBA" id="ARBA00023002"/>
    </source>
</evidence>
<keyword evidence="1 2" id="KW-0560">Oxidoreductase</keyword>
<dbReference type="SUPFAM" id="SSF52283">
    <property type="entry name" value="Formate/glycerate dehydrogenase catalytic domain-like"/>
    <property type="match status" value="1"/>
</dbReference>
<keyword evidence="6" id="KW-1185">Reference proteome</keyword>
<accession>A0A238LHY6</accession>
<feature type="domain" description="D-isomer specific 2-hydroxyacid dehydrogenase catalytic" evidence="3">
    <location>
        <begin position="37"/>
        <end position="314"/>
    </location>
</feature>
<keyword evidence="5" id="KW-0670">Pyruvate</keyword>
<dbReference type="InterPro" id="IPR006140">
    <property type="entry name" value="D-isomer_DH_NAD-bd"/>
</dbReference>
<dbReference type="InterPro" id="IPR036291">
    <property type="entry name" value="NAD(P)-bd_dom_sf"/>
</dbReference>
<evidence type="ECO:0000313" key="6">
    <source>
        <dbReference type="Proteomes" id="UP000201613"/>
    </source>
</evidence>